<reference evidence="1" key="1">
    <citation type="journal article" date="2013" name="Sci. Rep.">
        <title>Metagenomics uncovers a new group of low GC and ultra-small marine Actinobacteria.</title>
        <authorList>
            <person name="Ghai R."/>
            <person name="Mizuno C.M."/>
            <person name="Picazo A."/>
            <person name="Camacho A."/>
            <person name="Rodriguez-Valera F."/>
        </authorList>
    </citation>
    <scope>NUCLEOTIDE SEQUENCE</scope>
</reference>
<organism evidence="1">
    <name type="scientific">Candidatus Actinomarina minuta</name>
    <dbReference type="NCBI Taxonomy" id="1389454"/>
    <lineage>
        <taxon>Bacteria</taxon>
        <taxon>Bacillati</taxon>
        <taxon>Actinomycetota</taxon>
        <taxon>Actinomycetes</taxon>
        <taxon>Candidatus Actinomarinidae</taxon>
        <taxon>Candidatus Actinomarinales</taxon>
        <taxon>Candidatus Actinomarineae</taxon>
        <taxon>Candidatus Actinomarinaceae</taxon>
        <taxon>Candidatus Actinomarina</taxon>
    </lineage>
</organism>
<name>S5DLF3_9ACTN</name>
<proteinExistence type="predicted"/>
<sequence length="143" mass="16295">MPLYSRTITVKGDIESAFNFTADFRNLEKWDTASTAELVTNEPIREGTIFRATTDFNNREMVLDYEVIEWGAPLRASLQAETKNFKLIDTIFLSANSRGTELTYSVEVKYKGIFIIVGLFFGPIWTKLMNTQIKNLEEVLGPV</sequence>
<dbReference type="InterPro" id="IPR019587">
    <property type="entry name" value="Polyketide_cyclase/dehydratase"/>
</dbReference>
<accession>S5DLF3</accession>
<dbReference type="Pfam" id="PF10604">
    <property type="entry name" value="Polyketide_cyc2"/>
    <property type="match status" value="1"/>
</dbReference>
<dbReference type="Gene3D" id="3.30.530.20">
    <property type="match status" value="1"/>
</dbReference>
<dbReference type="SUPFAM" id="SSF55961">
    <property type="entry name" value="Bet v1-like"/>
    <property type="match status" value="1"/>
</dbReference>
<dbReference type="AlphaFoldDB" id="S5DLF3"/>
<protein>
    <submittedName>
        <fullName evidence="1">MedDCM-OCT-S40-C37-cds29</fullName>
    </submittedName>
</protein>
<dbReference type="InterPro" id="IPR023393">
    <property type="entry name" value="START-like_dom_sf"/>
</dbReference>
<dbReference type="EMBL" id="KC811140">
    <property type="protein sequence ID" value="AGQ19711.1"/>
    <property type="molecule type" value="Genomic_DNA"/>
</dbReference>
<evidence type="ECO:0000313" key="1">
    <source>
        <dbReference type="EMBL" id="AGQ19711.1"/>
    </source>
</evidence>